<dbReference type="PROSITE" id="PS50097">
    <property type="entry name" value="BTB"/>
    <property type="match status" value="1"/>
</dbReference>
<feature type="domain" description="BTB" evidence="3">
    <location>
        <begin position="46"/>
        <end position="113"/>
    </location>
</feature>
<dbReference type="InterPro" id="IPR017096">
    <property type="entry name" value="BTB-kelch_protein"/>
</dbReference>
<protein>
    <recommendedName>
        <fullName evidence="3">BTB domain-containing protein</fullName>
    </recommendedName>
</protein>
<dbReference type="Pfam" id="PF01344">
    <property type="entry name" value="Kelch_1"/>
    <property type="match status" value="2"/>
</dbReference>
<dbReference type="SUPFAM" id="SSF117281">
    <property type="entry name" value="Kelch motif"/>
    <property type="match status" value="1"/>
</dbReference>
<dbReference type="PANTHER" id="PTHR45632">
    <property type="entry name" value="LD33804P"/>
    <property type="match status" value="1"/>
</dbReference>
<dbReference type="InterPro" id="IPR000210">
    <property type="entry name" value="BTB/POZ_dom"/>
</dbReference>
<name>A0A8T0B0N2_SILME</name>
<comment type="caution">
    <text evidence="4">The sequence shown here is derived from an EMBL/GenBank/DDBJ whole genome shotgun (WGS) entry which is preliminary data.</text>
</comment>
<organism evidence="4 5">
    <name type="scientific">Silurus meridionalis</name>
    <name type="common">Southern catfish</name>
    <name type="synonym">Silurus soldatovi meridionalis</name>
    <dbReference type="NCBI Taxonomy" id="175797"/>
    <lineage>
        <taxon>Eukaryota</taxon>
        <taxon>Metazoa</taxon>
        <taxon>Chordata</taxon>
        <taxon>Craniata</taxon>
        <taxon>Vertebrata</taxon>
        <taxon>Euteleostomi</taxon>
        <taxon>Actinopterygii</taxon>
        <taxon>Neopterygii</taxon>
        <taxon>Teleostei</taxon>
        <taxon>Ostariophysi</taxon>
        <taxon>Siluriformes</taxon>
        <taxon>Siluridae</taxon>
        <taxon>Silurus</taxon>
    </lineage>
</organism>
<keyword evidence="5" id="KW-1185">Reference proteome</keyword>
<dbReference type="SMART" id="SM00225">
    <property type="entry name" value="BTB"/>
    <property type="match status" value="1"/>
</dbReference>
<evidence type="ECO:0000256" key="2">
    <source>
        <dbReference type="ARBA" id="ARBA00022737"/>
    </source>
</evidence>
<dbReference type="PIRSF" id="PIRSF037037">
    <property type="entry name" value="Kelch-like_protein_gigaxonin"/>
    <property type="match status" value="1"/>
</dbReference>
<reference evidence="4" key="1">
    <citation type="submission" date="2020-08" db="EMBL/GenBank/DDBJ databases">
        <title>Chromosome-level assembly of Southern catfish (Silurus meridionalis) provides insights into visual adaptation to the nocturnal and benthic lifestyles.</title>
        <authorList>
            <person name="Zhang Y."/>
            <person name="Wang D."/>
            <person name="Peng Z."/>
        </authorList>
    </citation>
    <scope>NUCLEOTIDE SEQUENCE</scope>
    <source>
        <strain evidence="4">SWU-2019-XX</strain>
        <tissue evidence="4">Muscle</tissue>
    </source>
</reference>
<evidence type="ECO:0000256" key="1">
    <source>
        <dbReference type="ARBA" id="ARBA00022441"/>
    </source>
</evidence>
<evidence type="ECO:0000259" key="3">
    <source>
        <dbReference type="PROSITE" id="PS50097"/>
    </source>
</evidence>
<dbReference type="AlphaFoldDB" id="A0A8T0B0N2"/>
<dbReference type="Gene3D" id="1.25.40.420">
    <property type="match status" value="1"/>
</dbReference>
<dbReference type="InterPro" id="IPR011333">
    <property type="entry name" value="SKP1/BTB/POZ_sf"/>
</dbReference>
<dbReference type="EMBL" id="JABFDY010000012">
    <property type="protein sequence ID" value="KAF7699690.1"/>
    <property type="molecule type" value="Genomic_DNA"/>
</dbReference>
<sequence length="605" mass="67821">MLMDEKCVLSPVLPLSEQHSVLLVCEGHGDHILSVLRTFRSKGMLFDFYIHVEDEILPCHRCVLAACSDFFRVMFEVNMLERDGDSVTLSNLSSQAVHSFLDFAYMGQMEILDENVDMLFQLASFLQVSALFQACSDFFIQTLNASNCLHLLAIAEGYGSSRLLHHATKFVVANFHALSSSPEFLEMPAGILKHCLASDSLSVPDEESALRSLILWTQHDLQLRCTLLHDLFSHIRLHHLPPARLQELLQSEALIINSGECSRAVMKALSQVIEFSGLFPDARQSTLSSYIYVHKTEENGETCHTFCYNIAANQWHQLPTSELTDLPGSSITSFGEKLFVTGGCRGKCCRTVRLHIAEPEHKATREAWCYCPVTGKLREIQAMQCPRTMHVSVSTTQHIYVIGGKTHGLGGLLDVECYDPLGNKWKFVSPLPRPIYFPEAAVCGTIIYTLGSELETSDAFNPSLDCFFRYDAKANQWCQLVAEFGQFFHATLAKAVSIKTTLYLCDLSTYKVYSFCPETCVWKNEGSFECAGFNAGAVGVQEKIYILGGDYSPDEITDEVQVYDSTQSKCQEVASMPCALTEFHCQLISFNHFRDPWRSEPAELQ</sequence>
<keyword evidence="2" id="KW-0677">Repeat</keyword>
<keyword evidence="1" id="KW-0880">Kelch repeat</keyword>
<evidence type="ECO:0000313" key="4">
    <source>
        <dbReference type="EMBL" id="KAF7699690.1"/>
    </source>
</evidence>
<dbReference type="InterPro" id="IPR011705">
    <property type="entry name" value="BACK"/>
</dbReference>
<dbReference type="InterPro" id="IPR015915">
    <property type="entry name" value="Kelch-typ_b-propeller"/>
</dbReference>
<dbReference type="InterPro" id="IPR006652">
    <property type="entry name" value="Kelch_1"/>
</dbReference>
<gene>
    <name evidence="4" type="ORF">HF521_002648</name>
</gene>
<dbReference type="PANTHER" id="PTHR45632:SF3">
    <property type="entry name" value="KELCH-LIKE PROTEIN 32"/>
    <property type="match status" value="1"/>
</dbReference>
<dbReference type="SUPFAM" id="SSF54695">
    <property type="entry name" value="POZ domain"/>
    <property type="match status" value="1"/>
</dbReference>
<dbReference type="FunFam" id="1.25.40.420:FF:000001">
    <property type="entry name" value="Kelch-like family member 12"/>
    <property type="match status" value="1"/>
</dbReference>
<proteinExistence type="predicted"/>
<dbReference type="OrthoDB" id="25620at2759"/>
<dbReference type="SMART" id="SM00612">
    <property type="entry name" value="Kelch"/>
    <property type="match status" value="3"/>
</dbReference>
<dbReference type="Pfam" id="PF00651">
    <property type="entry name" value="BTB"/>
    <property type="match status" value="1"/>
</dbReference>
<dbReference type="Proteomes" id="UP000606274">
    <property type="component" value="Unassembled WGS sequence"/>
</dbReference>
<dbReference type="Gene3D" id="3.30.710.10">
    <property type="entry name" value="Potassium Channel Kv1.1, Chain A"/>
    <property type="match status" value="1"/>
</dbReference>
<dbReference type="Gene3D" id="2.120.10.80">
    <property type="entry name" value="Kelch-type beta propeller"/>
    <property type="match status" value="2"/>
</dbReference>
<dbReference type="Pfam" id="PF07707">
    <property type="entry name" value="BACK"/>
    <property type="match status" value="1"/>
</dbReference>
<evidence type="ECO:0000313" key="5">
    <source>
        <dbReference type="Proteomes" id="UP000606274"/>
    </source>
</evidence>
<dbReference type="SMART" id="SM00875">
    <property type="entry name" value="BACK"/>
    <property type="match status" value="1"/>
</dbReference>
<accession>A0A8T0B0N2</accession>